<dbReference type="Proteomes" id="UP000053617">
    <property type="component" value="Unassembled WGS sequence"/>
</dbReference>
<dbReference type="OrthoDB" id="1739143at2759"/>
<dbReference type="HOGENOM" id="CLU_2672444_0_0_1"/>
<dbReference type="AlphaFoldDB" id="A0A0D2H6G0"/>
<evidence type="ECO:0000313" key="2">
    <source>
        <dbReference type="Proteomes" id="UP000053617"/>
    </source>
</evidence>
<gene>
    <name evidence="1" type="ORF">Z518_03942</name>
</gene>
<reference evidence="1 2" key="1">
    <citation type="submission" date="2015-01" db="EMBL/GenBank/DDBJ databases">
        <title>The Genome Sequence of Rhinocladiella mackenzie CBS 650.93.</title>
        <authorList>
            <consortium name="The Broad Institute Genomics Platform"/>
            <person name="Cuomo C."/>
            <person name="de Hoog S."/>
            <person name="Gorbushina A."/>
            <person name="Stielow B."/>
            <person name="Teixiera M."/>
            <person name="Abouelleil A."/>
            <person name="Chapman S.B."/>
            <person name="Priest M."/>
            <person name="Young S.K."/>
            <person name="Wortman J."/>
            <person name="Nusbaum C."/>
            <person name="Birren B."/>
        </authorList>
    </citation>
    <scope>NUCLEOTIDE SEQUENCE [LARGE SCALE GENOMIC DNA]</scope>
    <source>
        <strain evidence="1 2">CBS 650.93</strain>
    </source>
</reference>
<dbReference type="VEuPathDB" id="FungiDB:Z518_03942"/>
<proteinExistence type="predicted"/>
<dbReference type="RefSeq" id="XP_013273104.1">
    <property type="nucleotide sequence ID" value="XM_013417650.1"/>
</dbReference>
<dbReference type="GeneID" id="25292013"/>
<organism evidence="1 2">
    <name type="scientific">Rhinocladiella mackenziei CBS 650.93</name>
    <dbReference type="NCBI Taxonomy" id="1442369"/>
    <lineage>
        <taxon>Eukaryota</taxon>
        <taxon>Fungi</taxon>
        <taxon>Dikarya</taxon>
        <taxon>Ascomycota</taxon>
        <taxon>Pezizomycotina</taxon>
        <taxon>Eurotiomycetes</taxon>
        <taxon>Chaetothyriomycetidae</taxon>
        <taxon>Chaetothyriales</taxon>
        <taxon>Herpotrichiellaceae</taxon>
        <taxon>Rhinocladiella</taxon>
    </lineage>
</organism>
<name>A0A0D2H6G0_9EURO</name>
<sequence length="75" mass="8357">MALAQQSTEDPLSFGRHYAVLNLDLMSLLIDGIRDTAAGQAFISNCIRWNDAVHQKDSSATDDLYKFLLRKPFAA</sequence>
<keyword evidence="2" id="KW-1185">Reference proteome</keyword>
<evidence type="ECO:0000313" key="1">
    <source>
        <dbReference type="EMBL" id="KIX05968.1"/>
    </source>
</evidence>
<accession>A0A0D2H6G0</accession>
<protein>
    <submittedName>
        <fullName evidence="1">Uncharacterized protein</fullName>
    </submittedName>
</protein>
<dbReference type="EMBL" id="KN847477">
    <property type="protein sequence ID" value="KIX05968.1"/>
    <property type="molecule type" value="Genomic_DNA"/>
</dbReference>